<dbReference type="PANTHER" id="PTHR46401">
    <property type="entry name" value="GLYCOSYLTRANSFERASE WBBK-RELATED"/>
    <property type="match status" value="1"/>
</dbReference>
<dbReference type="Gene3D" id="3.40.50.2000">
    <property type="entry name" value="Glycogen Phosphorylase B"/>
    <property type="match status" value="2"/>
</dbReference>
<dbReference type="SUPFAM" id="SSF53756">
    <property type="entry name" value="UDP-Glycosyltransferase/glycogen phosphorylase"/>
    <property type="match status" value="1"/>
</dbReference>
<dbReference type="CDD" id="cd03801">
    <property type="entry name" value="GT4_PimA-like"/>
    <property type="match status" value="1"/>
</dbReference>
<reference evidence="2" key="1">
    <citation type="submission" date="2023-01" db="EMBL/GenBank/DDBJ databases">
        <title>Human gut microbiome strain richness.</title>
        <authorList>
            <person name="Chen-Liaw A."/>
        </authorList>
    </citation>
    <scope>NUCLEOTIDE SEQUENCE</scope>
    <source>
        <strain evidence="2">D54st1_D6_D54t1_190329</strain>
    </source>
</reference>
<dbReference type="Proteomes" id="UP001212741">
    <property type="component" value="Unassembled WGS sequence"/>
</dbReference>
<evidence type="ECO:0000256" key="1">
    <source>
        <dbReference type="ARBA" id="ARBA00022679"/>
    </source>
</evidence>
<organism evidence="2 3">
    <name type="scientific">Collinsella aerofaciens</name>
    <dbReference type="NCBI Taxonomy" id="74426"/>
    <lineage>
        <taxon>Bacteria</taxon>
        <taxon>Bacillati</taxon>
        <taxon>Actinomycetota</taxon>
        <taxon>Coriobacteriia</taxon>
        <taxon>Coriobacteriales</taxon>
        <taxon>Coriobacteriaceae</taxon>
        <taxon>Collinsella</taxon>
    </lineage>
</organism>
<name>A0AAW6AMZ4_9ACTN</name>
<dbReference type="EMBL" id="JAQLEC010000006">
    <property type="protein sequence ID" value="MDB1838484.1"/>
    <property type="molecule type" value="Genomic_DNA"/>
</dbReference>
<dbReference type="GO" id="GO:0016757">
    <property type="term" value="F:glycosyltransferase activity"/>
    <property type="evidence" value="ECO:0007669"/>
    <property type="project" value="TreeGrafter"/>
</dbReference>
<sequence>MKILLIGEVTGNTGPSNVHKSLVEYWPSCDSIRPLYSKSKISKLYEAISEGLKSDVIVSCGAGWTDIIAHRVLSAFGKPVICFNHGYVPFENEINGLGYSDRTVKAIIKHLRTADLIVANSFLQENFVKKQLPECSDKVKHVCLGVKRFKQCGFEGQRENIVAVSGGTRPIKANEIVAKAVSILRDRGVDCSLRVYGRRYSDNSSLDNLMTSADGEYRGQVASDQFVNELRECSVFVMNSRHESFGLSALDAIEAGCSLLLSTNCGIAEVMSIQGSDVVKNCEDPIEVADKIEGLLRAPNSKRLFDSIDFDECSWTKTAETLRNYCAEVLG</sequence>
<keyword evidence="1" id="KW-0808">Transferase</keyword>
<evidence type="ECO:0000313" key="3">
    <source>
        <dbReference type="Proteomes" id="UP001212741"/>
    </source>
</evidence>
<dbReference type="Pfam" id="PF20706">
    <property type="entry name" value="GT4-conflict"/>
    <property type="match status" value="1"/>
</dbReference>
<dbReference type="PANTHER" id="PTHR46401:SF2">
    <property type="entry name" value="GLYCOSYLTRANSFERASE WBBK-RELATED"/>
    <property type="match status" value="1"/>
</dbReference>
<accession>A0AAW6AMZ4</accession>
<dbReference type="RefSeq" id="WP_195520812.1">
    <property type="nucleotide sequence ID" value="NZ_JADNPG010000007.1"/>
</dbReference>
<proteinExistence type="predicted"/>
<comment type="caution">
    <text evidence="2">The sequence shown here is derived from an EMBL/GenBank/DDBJ whole genome shotgun (WGS) entry which is preliminary data.</text>
</comment>
<protein>
    <submittedName>
        <fullName evidence="2">Glycosyltransferase</fullName>
    </submittedName>
</protein>
<evidence type="ECO:0000313" key="2">
    <source>
        <dbReference type="EMBL" id="MDB1838484.1"/>
    </source>
</evidence>
<dbReference type="AlphaFoldDB" id="A0AAW6AMZ4"/>
<gene>
    <name evidence="2" type="ORF">PMW86_02590</name>
</gene>